<evidence type="ECO:0000313" key="3">
    <source>
        <dbReference type="Proteomes" id="UP000742024"/>
    </source>
</evidence>
<dbReference type="PANTHER" id="PTHR47842:SF1">
    <property type="entry name" value="DUF676 DOMAIN-CONTAINING PROTEIN"/>
    <property type="match status" value="1"/>
</dbReference>
<dbReference type="Proteomes" id="UP000742024">
    <property type="component" value="Unassembled WGS sequence"/>
</dbReference>
<evidence type="ECO:0000313" key="4">
    <source>
        <dbReference type="Proteomes" id="UP000784919"/>
    </source>
</evidence>
<proteinExistence type="predicted"/>
<dbReference type="OrthoDB" id="442243at2759"/>
<protein>
    <recommendedName>
        <fullName evidence="5">DUF676 domain-containing protein</fullName>
    </recommendedName>
</protein>
<evidence type="ECO:0000313" key="1">
    <source>
        <dbReference type="EMBL" id="KAG5959249.1"/>
    </source>
</evidence>
<sequence length="392" mass="41895">MKKTLVLCFIHGFKGGESTFGNDYQFTKHLRDIVAQKLPKVDVRVLVYPKYETRGDLGQCVSRFRDWLEEKVIDMEVASGAPSPTVDPSVRTILIGHSMGGIVAAELVIALASEKPIYSEDGIEKEDKPIFSGLMFPYVQGVLAFDTPYLGISPGVVAHGAEGHYQNASAALSQLSGLKSALWGPGSSGGSSNAAAVAAPSEPAAAAAAAGGWGTWGKVALYAGAAGAVAASGAAAWINREQITEGFSWASSHLEFVGCLARAEELKKRVGCMVKLHEDLGVGFANLYTRLGKAASSKRVSMVGTVLGRNRTFCNLPSTMAAGEWMEAVNDVATDETLAHMAMFEEKENPAYEKLAHDAAGLIAQWSRNEWYETSAEEVQKVEEQDGQDEEK</sequence>
<dbReference type="AlphaFoldDB" id="A0A9P7MXR7"/>
<dbReference type="SUPFAM" id="SSF53474">
    <property type="entry name" value="alpha/beta-Hydrolases"/>
    <property type="match status" value="1"/>
</dbReference>
<dbReference type="EMBL" id="SRPS01000020">
    <property type="protein sequence ID" value="KAG5975938.1"/>
    <property type="molecule type" value="Genomic_DNA"/>
</dbReference>
<comment type="caution">
    <text evidence="2">The sequence shown here is derived from an EMBL/GenBank/DDBJ whole genome shotgun (WGS) entry which is preliminary data.</text>
</comment>
<dbReference type="PANTHER" id="PTHR47842">
    <property type="entry name" value="EXPRESSED PROTEIN"/>
    <property type="match status" value="1"/>
</dbReference>
<reference evidence="2 3" key="1">
    <citation type="journal article" date="2020" name="bioRxiv">
        <title>Whole genome comparisons of ergot fungi reveals the divergence and evolution of species within the genus Claviceps are the result of varying mechanisms driving genome evolution and host range expansion.</title>
        <authorList>
            <person name="Wyka S.A."/>
            <person name="Mondo S.J."/>
            <person name="Liu M."/>
            <person name="Dettman J."/>
            <person name="Nalam V."/>
            <person name="Broders K.D."/>
        </authorList>
    </citation>
    <scope>NUCLEOTIDE SEQUENCE</scope>
    <source>
        <strain evidence="2">CCC 1102</strain>
        <strain evidence="1 3">LM583</strain>
    </source>
</reference>
<organism evidence="2 4">
    <name type="scientific">Claviceps arundinis</name>
    <dbReference type="NCBI Taxonomy" id="1623583"/>
    <lineage>
        <taxon>Eukaryota</taxon>
        <taxon>Fungi</taxon>
        <taxon>Dikarya</taxon>
        <taxon>Ascomycota</taxon>
        <taxon>Pezizomycotina</taxon>
        <taxon>Sordariomycetes</taxon>
        <taxon>Hypocreomycetidae</taxon>
        <taxon>Hypocreales</taxon>
        <taxon>Clavicipitaceae</taxon>
        <taxon>Claviceps</taxon>
    </lineage>
</organism>
<dbReference type="Proteomes" id="UP000784919">
    <property type="component" value="Unassembled WGS sequence"/>
</dbReference>
<keyword evidence="3" id="KW-1185">Reference proteome</keyword>
<gene>
    <name evidence="2" type="ORF">E4U56_002977</name>
    <name evidence="1" type="ORF">E4U57_000811</name>
</gene>
<dbReference type="Gene3D" id="3.40.50.1820">
    <property type="entry name" value="alpha/beta hydrolase"/>
    <property type="match status" value="1"/>
</dbReference>
<accession>A0A9P7MXR7</accession>
<dbReference type="InterPro" id="IPR029058">
    <property type="entry name" value="AB_hydrolase_fold"/>
</dbReference>
<evidence type="ECO:0000313" key="2">
    <source>
        <dbReference type="EMBL" id="KAG5975938.1"/>
    </source>
</evidence>
<dbReference type="EMBL" id="SRPR01000125">
    <property type="protein sequence ID" value="KAG5959249.1"/>
    <property type="molecule type" value="Genomic_DNA"/>
</dbReference>
<evidence type="ECO:0008006" key="5">
    <source>
        <dbReference type="Google" id="ProtNLM"/>
    </source>
</evidence>
<name>A0A9P7MXR7_9HYPO</name>